<dbReference type="GO" id="GO:0017168">
    <property type="term" value="F:5-oxoprolinase (ATP-hydrolyzing) activity"/>
    <property type="evidence" value="ECO:0007669"/>
    <property type="project" value="TreeGrafter"/>
</dbReference>
<dbReference type="InterPro" id="IPR008040">
    <property type="entry name" value="Hydant_A_N"/>
</dbReference>
<reference evidence="5 6" key="1">
    <citation type="submission" date="2018-10" db="EMBL/GenBank/DDBJ databases">
        <title>Natrarchaeobius chitinivorans gen. nov., sp. nov., and Natrarchaeobius haloalkaliphilus sp. nov., alkaliphilic, chitin-utilizing haloarchaea from hypersaline alkaline lakes.</title>
        <authorList>
            <person name="Sorokin D.Y."/>
            <person name="Elcheninov A.G."/>
            <person name="Kostrikina N.A."/>
            <person name="Bale N.J."/>
            <person name="Sinninghe Damste J.S."/>
            <person name="Khijniak T.V."/>
            <person name="Kublanov I.V."/>
            <person name="Toshchakov S.V."/>
        </authorList>
    </citation>
    <scope>NUCLEOTIDE SEQUENCE [LARGE SCALE GENOMIC DNA]</scope>
    <source>
        <strain evidence="5 6">AArcht7</strain>
    </source>
</reference>
<dbReference type="EMBL" id="REFZ01000008">
    <property type="protein sequence ID" value="RQG99633.1"/>
    <property type="molecule type" value="Genomic_DNA"/>
</dbReference>
<gene>
    <name evidence="5" type="ORF">EA472_13300</name>
</gene>
<evidence type="ECO:0000259" key="2">
    <source>
        <dbReference type="Pfam" id="PF01968"/>
    </source>
</evidence>
<dbReference type="Pfam" id="PF19278">
    <property type="entry name" value="Hydant_A_C"/>
    <property type="match status" value="1"/>
</dbReference>
<feature type="region of interest" description="Disordered" evidence="1">
    <location>
        <begin position="591"/>
        <end position="611"/>
    </location>
</feature>
<accession>A0A3N6M7J4</accession>
<evidence type="ECO:0000259" key="3">
    <source>
        <dbReference type="Pfam" id="PF05378"/>
    </source>
</evidence>
<evidence type="ECO:0000313" key="6">
    <source>
        <dbReference type="Proteomes" id="UP000281431"/>
    </source>
</evidence>
<dbReference type="SUPFAM" id="SSF53067">
    <property type="entry name" value="Actin-like ATPase domain"/>
    <property type="match status" value="1"/>
</dbReference>
<dbReference type="PANTHER" id="PTHR11365:SF23">
    <property type="entry name" value="HYPOTHETICAL 5-OXOPROLINASE (EUROFUNG)-RELATED"/>
    <property type="match status" value="1"/>
</dbReference>
<name>A0A3N6M7J4_NATCH</name>
<comment type="caution">
    <text evidence="5">The sequence shown here is derived from an EMBL/GenBank/DDBJ whole genome shotgun (WGS) entry which is preliminary data.</text>
</comment>
<protein>
    <submittedName>
        <fullName evidence="5">Hydantoinase/oxoprolinase family protein</fullName>
    </submittedName>
</protein>
<feature type="compositionally biased region" description="Basic and acidic residues" evidence="1">
    <location>
        <begin position="591"/>
        <end position="602"/>
    </location>
</feature>
<dbReference type="AlphaFoldDB" id="A0A3N6M7J4"/>
<dbReference type="Pfam" id="PF05378">
    <property type="entry name" value="Hydant_A_N"/>
    <property type="match status" value="1"/>
</dbReference>
<dbReference type="InterPro" id="IPR045079">
    <property type="entry name" value="Oxoprolinase-like"/>
</dbReference>
<dbReference type="Pfam" id="PF01968">
    <property type="entry name" value="Hydantoinase_A"/>
    <property type="match status" value="1"/>
</dbReference>
<dbReference type="PANTHER" id="PTHR11365">
    <property type="entry name" value="5-OXOPROLINASE RELATED"/>
    <property type="match status" value="1"/>
</dbReference>
<evidence type="ECO:0000313" key="5">
    <source>
        <dbReference type="EMBL" id="RQG99633.1"/>
    </source>
</evidence>
<feature type="domain" description="Hydantoinase A/oxoprolinase" evidence="2">
    <location>
        <begin position="202"/>
        <end position="487"/>
    </location>
</feature>
<feature type="domain" description="Acetophenone carboxylase-like C-terminal" evidence="4">
    <location>
        <begin position="502"/>
        <end position="667"/>
    </location>
</feature>
<keyword evidence="6" id="KW-1185">Reference proteome</keyword>
<evidence type="ECO:0000259" key="4">
    <source>
        <dbReference type="Pfam" id="PF19278"/>
    </source>
</evidence>
<dbReference type="GO" id="GO:0006749">
    <property type="term" value="P:glutathione metabolic process"/>
    <property type="evidence" value="ECO:0007669"/>
    <property type="project" value="TreeGrafter"/>
</dbReference>
<dbReference type="OrthoDB" id="8261at2157"/>
<dbReference type="GO" id="GO:0005829">
    <property type="term" value="C:cytosol"/>
    <property type="evidence" value="ECO:0007669"/>
    <property type="project" value="TreeGrafter"/>
</dbReference>
<organism evidence="5 6">
    <name type="scientific">Natrarchaeobius chitinivorans</name>
    <dbReference type="NCBI Taxonomy" id="1679083"/>
    <lineage>
        <taxon>Archaea</taxon>
        <taxon>Methanobacteriati</taxon>
        <taxon>Methanobacteriota</taxon>
        <taxon>Stenosarchaea group</taxon>
        <taxon>Halobacteria</taxon>
        <taxon>Halobacteriales</taxon>
        <taxon>Natrialbaceae</taxon>
        <taxon>Natrarchaeobius</taxon>
    </lineage>
</organism>
<evidence type="ECO:0000256" key="1">
    <source>
        <dbReference type="SAM" id="MobiDB-lite"/>
    </source>
</evidence>
<proteinExistence type="predicted"/>
<dbReference type="InterPro" id="IPR043129">
    <property type="entry name" value="ATPase_NBD"/>
</dbReference>
<feature type="domain" description="Hydantoinase/oxoprolinase N-terminal" evidence="3">
    <location>
        <begin position="4"/>
        <end position="180"/>
    </location>
</feature>
<dbReference type="Proteomes" id="UP000281431">
    <property type="component" value="Unassembled WGS sequence"/>
</dbReference>
<sequence>MTERLAVDVGGTFVDAITFDRSSGEVTVEKVSTTPEEPEAGVVSSIENVGATLEETDAFVHGTTLGLNAVLEREGATTGIITNEGFRDVYEIGRTNVERGSMYDIRYEKPESLVDRRRRVGVPGRLAADGSEVEPLDEAAVEEAATHLIESHGVEAIAICFLHAYRNPDHERRAARIVRDVDPDVSVSISSDVSREYREYERTSTAVMDAYVKPVFETYVGNLAAALESEGFDAPFFVTRSGGGTLAAERATDAPVHTILSGPAGGLIGASHVGRETGREDLITVDMGGTSLDACVVEDGTPAVEYDTRLEHQPLQIPVYDIRTIGAGGGSIAWLDGDLLKVGPRSAGADPGPVAYGQGGTEPTVTDAAVALGYLDPDDFLGGDVELDAEGAREAIDRSLARPLDSSVTDVSRGIFDVTIANTVGAIRETTVEKGLDPREFTMLAFGGAGPMFVPLLAREMDVEEVVVPRAPSVFSALGMLMADVVSDFARTNVAALSDLALADLESTFDDLDAEAVETLTAEGFDESEIALERTLEMRYLGQEHTVEVDATDVESIDEIGERFERTHEDRYGHTMGDPPEVVHQRVRAIGHNDRPPLERPDPAGGSTDPTEMRDAYCFAVGERATFDVYDRDDLSAGTAIDGPAIVREPTTTIVFHSDQTATVDEYGQLVVAGGDPA</sequence>
<dbReference type="InterPro" id="IPR002821">
    <property type="entry name" value="Hydantoinase_A"/>
</dbReference>
<dbReference type="InterPro" id="IPR049517">
    <property type="entry name" value="ACX-like_C"/>
</dbReference>